<keyword evidence="2" id="KW-1185">Reference proteome</keyword>
<gene>
    <name evidence="1" type="ORF">PGO_145460</name>
</gene>
<dbReference type="Gene3D" id="3.80.10.10">
    <property type="entry name" value="Ribonuclease Inhibitor"/>
    <property type="match status" value="1"/>
</dbReference>
<dbReference type="InterPro" id="IPR032675">
    <property type="entry name" value="LRR_dom_sf"/>
</dbReference>
<dbReference type="Proteomes" id="UP000195521">
    <property type="component" value="Unassembled WGS sequence"/>
</dbReference>
<dbReference type="OrthoDB" id="371675at2759"/>
<evidence type="ECO:0000313" key="1">
    <source>
        <dbReference type="EMBL" id="GAW83748.1"/>
    </source>
</evidence>
<dbReference type="SUPFAM" id="SSF52047">
    <property type="entry name" value="RNI-like"/>
    <property type="match status" value="1"/>
</dbReference>
<name>A0A1Y1JQF4_PLAGO</name>
<sequence>MEKDNDFEGSLTTQYILITEKLKCNEFVCKKIKLKPSVPGRNEQIDYDVIDNFCDALKNNISFNGYIDISQNNLNEIYLFHILCSVHENKNISGLNIKGNKITSMLFNKILLILENNNFKYLNIQDTEISTQEIKNIIFSSLHKKIESLKLPSLNLETFEFMIEYLRDNNSVEKLHFLMFYSNQMNFTLKQYNENINNNFENYIHNLKNLMKKFLNVVEKKENIKSIKFEIDFHDEEIDEMMEFIHSACERHRIGASGGHGLSENKLRINSMEKIQLLMSDIGGMNRHIEKFEKEVSIPFDKDVISFLQKMLP</sequence>
<protein>
    <recommendedName>
        <fullName evidence="3">Leucine-rich repeat protein</fullName>
    </recommendedName>
</protein>
<dbReference type="GeneID" id="39750494"/>
<organism evidence="1 2">
    <name type="scientific">Plasmodium gonderi</name>
    <dbReference type="NCBI Taxonomy" id="77519"/>
    <lineage>
        <taxon>Eukaryota</taxon>
        <taxon>Sar</taxon>
        <taxon>Alveolata</taxon>
        <taxon>Apicomplexa</taxon>
        <taxon>Aconoidasida</taxon>
        <taxon>Haemosporida</taxon>
        <taxon>Plasmodiidae</taxon>
        <taxon>Plasmodium</taxon>
        <taxon>Plasmodium (Plasmodium)</taxon>
    </lineage>
</organism>
<evidence type="ECO:0008006" key="3">
    <source>
        <dbReference type="Google" id="ProtNLM"/>
    </source>
</evidence>
<dbReference type="RefSeq" id="XP_028546337.1">
    <property type="nucleotide sequence ID" value="XM_028690536.1"/>
</dbReference>
<comment type="caution">
    <text evidence="1">The sequence shown here is derived from an EMBL/GenBank/DDBJ whole genome shotgun (WGS) entry which is preliminary data.</text>
</comment>
<dbReference type="AlphaFoldDB" id="A0A1Y1JQF4"/>
<dbReference type="OMA" id="HAACERH"/>
<reference evidence="2" key="1">
    <citation type="submission" date="2017-04" db="EMBL/GenBank/DDBJ databases">
        <title>Plasmodium gonderi genome.</title>
        <authorList>
            <person name="Arisue N."/>
            <person name="Honma H."/>
            <person name="Kawai S."/>
            <person name="Tougan T."/>
            <person name="Tanabe K."/>
            <person name="Horii T."/>
        </authorList>
    </citation>
    <scope>NUCLEOTIDE SEQUENCE [LARGE SCALE GENOMIC DNA]</scope>
    <source>
        <strain evidence="2">ATCC 30045</strain>
    </source>
</reference>
<evidence type="ECO:0000313" key="2">
    <source>
        <dbReference type="Proteomes" id="UP000195521"/>
    </source>
</evidence>
<proteinExistence type="predicted"/>
<dbReference type="EMBL" id="BDQF01000015">
    <property type="protein sequence ID" value="GAW83748.1"/>
    <property type="molecule type" value="Genomic_DNA"/>
</dbReference>
<accession>A0A1Y1JQF4</accession>